<dbReference type="Proteomes" id="UP001528672">
    <property type="component" value="Unassembled WGS sequence"/>
</dbReference>
<dbReference type="CDD" id="cd00077">
    <property type="entry name" value="HDc"/>
    <property type="match status" value="1"/>
</dbReference>
<sequence length="329" mass="36323">MNDTVPMSLVSEPDTTSYEDLLTLWGDLESSLGLLLTVPESVPDFAQKIRQYDRWLQDLLEEDADTGLYLLFQMAGTSIAGYSTTHALVCAALCHIIAQEVKLPREQRDSLIAAALTMNIAMTALQDELAEQRERPSVEQQSNIDAHSVKSCLLLARVGIQDELWLAVVASHHENLPLPVPGGTPDPGLRLTHILQVVDRYAAMISPRRSRVGKSVTDSLRVVIGASQGRQDDVAQVLVRRVGLCPPGTYVKLDNQDLAVVLRRTERANQPLVASLINARGEPYPQPRLYNTTRGDHRIQAAMPSHAVSLMINHTVMLQVARNHPPDML</sequence>
<protein>
    <submittedName>
        <fullName evidence="1">Phosphodiesterase</fullName>
    </submittedName>
</protein>
<organism evidence="1 2">
    <name type="scientific">Curvibacter microcysteis</name>
    <dbReference type="NCBI Taxonomy" id="3026419"/>
    <lineage>
        <taxon>Bacteria</taxon>
        <taxon>Pseudomonadati</taxon>
        <taxon>Pseudomonadota</taxon>
        <taxon>Betaproteobacteria</taxon>
        <taxon>Burkholderiales</taxon>
        <taxon>Comamonadaceae</taxon>
        <taxon>Curvibacter</taxon>
    </lineage>
</organism>
<dbReference type="EMBL" id="JAQSIO010000009">
    <property type="protein sequence ID" value="MDD0816749.1"/>
    <property type="molecule type" value="Genomic_DNA"/>
</dbReference>
<keyword evidence="2" id="KW-1185">Reference proteome</keyword>
<dbReference type="RefSeq" id="WP_273967119.1">
    <property type="nucleotide sequence ID" value="NZ_JAQSIN010000007.1"/>
</dbReference>
<evidence type="ECO:0000313" key="2">
    <source>
        <dbReference type="Proteomes" id="UP001528672"/>
    </source>
</evidence>
<name>A0ABT5MLK7_9BURK</name>
<comment type="caution">
    <text evidence="1">The sequence shown here is derived from an EMBL/GenBank/DDBJ whole genome shotgun (WGS) entry which is preliminary data.</text>
</comment>
<dbReference type="InterPro" id="IPR003607">
    <property type="entry name" value="HD/PDEase_dom"/>
</dbReference>
<proteinExistence type="predicted"/>
<reference evidence="1 2" key="1">
    <citation type="submission" date="2023-02" db="EMBL/GenBank/DDBJ databases">
        <title>Bacterial whole genome sequence for Curvibacter sp. HBC28.</title>
        <authorList>
            <person name="Le V."/>
            <person name="Ko S.-R."/>
            <person name="Ahn C.-Y."/>
            <person name="Oh H.-M."/>
        </authorList>
    </citation>
    <scope>NUCLEOTIDE SEQUENCE [LARGE SCALE GENOMIC DNA]</scope>
    <source>
        <strain evidence="1 2">HBC28</strain>
    </source>
</reference>
<accession>A0ABT5MLK7</accession>
<evidence type="ECO:0000313" key="1">
    <source>
        <dbReference type="EMBL" id="MDD0816749.1"/>
    </source>
</evidence>
<dbReference type="Gene3D" id="1.10.3210.10">
    <property type="entry name" value="Hypothetical protein af1432"/>
    <property type="match status" value="1"/>
</dbReference>
<dbReference type="SUPFAM" id="SSF109604">
    <property type="entry name" value="HD-domain/PDEase-like"/>
    <property type="match status" value="1"/>
</dbReference>
<gene>
    <name evidence="1" type="ORF">PSQ39_19070</name>
</gene>